<dbReference type="Proteomes" id="UP000004509">
    <property type="component" value="Unassembled WGS sequence"/>
</dbReference>
<name>C8PMJ5_9SPIR</name>
<sequence length="42" mass="5257">MMESCFENYPDNRTVRLLYLIRIILQEVLFILLKKHRFFQKP</sequence>
<evidence type="ECO:0000313" key="2">
    <source>
        <dbReference type="EMBL" id="EEV21412.1"/>
    </source>
</evidence>
<organism evidence="2 3">
    <name type="scientific">Treponema vincentii ATCC 35580</name>
    <dbReference type="NCBI Taxonomy" id="596324"/>
    <lineage>
        <taxon>Bacteria</taxon>
        <taxon>Pseudomonadati</taxon>
        <taxon>Spirochaetota</taxon>
        <taxon>Spirochaetia</taxon>
        <taxon>Spirochaetales</taxon>
        <taxon>Treponemataceae</taxon>
        <taxon>Treponema</taxon>
    </lineage>
</organism>
<accession>C8PMJ5</accession>
<reference evidence="2 3" key="1">
    <citation type="submission" date="2009-07" db="EMBL/GenBank/DDBJ databases">
        <authorList>
            <person name="Madupu R."/>
            <person name="Sebastian Y."/>
            <person name="Durkin A.S."/>
            <person name="Torralba M."/>
            <person name="Methe B."/>
            <person name="Sutton G.G."/>
            <person name="Strausberg R.L."/>
            <person name="Nelson K.E."/>
        </authorList>
    </citation>
    <scope>NUCLEOTIDE SEQUENCE [LARGE SCALE GENOMIC DNA]</scope>
    <source>
        <strain evidence="2 3">ATCC 35580</strain>
    </source>
</reference>
<keyword evidence="1" id="KW-0472">Membrane</keyword>
<evidence type="ECO:0000313" key="3">
    <source>
        <dbReference type="Proteomes" id="UP000004509"/>
    </source>
</evidence>
<evidence type="ECO:0000256" key="1">
    <source>
        <dbReference type="SAM" id="Phobius"/>
    </source>
</evidence>
<keyword evidence="1" id="KW-1133">Transmembrane helix</keyword>
<protein>
    <submittedName>
        <fullName evidence="2">Uncharacterized protein</fullName>
    </submittedName>
</protein>
<comment type="caution">
    <text evidence="2">The sequence shown here is derived from an EMBL/GenBank/DDBJ whole genome shotgun (WGS) entry which is preliminary data.</text>
</comment>
<feature type="transmembrane region" description="Helical" evidence="1">
    <location>
        <begin position="16"/>
        <end position="33"/>
    </location>
</feature>
<dbReference type="EMBL" id="ACYH01000011">
    <property type="protein sequence ID" value="EEV21412.1"/>
    <property type="molecule type" value="Genomic_DNA"/>
</dbReference>
<keyword evidence="1" id="KW-0812">Transmembrane</keyword>
<dbReference type="AlphaFoldDB" id="C8PMJ5"/>
<proteinExistence type="predicted"/>
<gene>
    <name evidence="2" type="ORF">TREVI0001_0610</name>
</gene>